<dbReference type="Proteomes" id="UP000887540">
    <property type="component" value="Unplaced"/>
</dbReference>
<organism evidence="2 3">
    <name type="scientific">Acrobeloides nanus</name>
    <dbReference type="NCBI Taxonomy" id="290746"/>
    <lineage>
        <taxon>Eukaryota</taxon>
        <taxon>Metazoa</taxon>
        <taxon>Ecdysozoa</taxon>
        <taxon>Nematoda</taxon>
        <taxon>Chromadorea</taxon>
        <taxon>Rhabditida</taxon>
        <taxon>Tylenchina</taxon>
        <taxon>Cephalobomorpha</taxon>
        <taxon>Cephaloboidea</taxon>
        <taxon>Cephalobidae</taxon>
        <taxon>Acrobeloides</taxon>
    </lineage>
</organism>
<accession>A0A914EPC0</accession>
<protein>
    <submittedName>
        <fullName evidence="3">Crossover junction endonuclease EME1</fullName>
    </submittedName>
</protein>
<proteinExistence type="predicted"/>
<evidence type="ECO:0000313" key="3">
    <source>
        <dbReference type="WBParaSite" id="ACRNAN_scaffold970.g24566.t1"/>
    </source>
</evidence>
<keyword evidence="2" id="KW-1185">Reference proteome</keyword>
<name>A0A914EPC0_9BILA</name>
<feature type="region of interest" description="Disordered" evidence="1">
    <location>
        <begin position="80"/>
        <end position="131"/>
    </location>
</feature>
<sequence>MDSSIILLSDEEEIIVKPSTSSGAQASTSIYTKKFNFFFNRENTETVVENAQEIGKPEFELISPVKEPEVEPILEVEEPMKNAEPKSKRKRRLKIQSEMEKPVSEPSTSNAILEEAIENAPPKKKRRTKEEIEEEKIQKEFNKFLRDEKASKNSKAEQYLYCYVNKNILAIDEELENSLMTVFNERTPKIGEQLKFMEEKPMTIFWKRKRLDAMREGGKVVRLDTMDIEGVFAIVLDGPSFLELIKKDSIMRYVSECLKEFGQDDPHLTIIVFGRHGVREKQLHQTTIEAFERFRVQFRFVDSSIDFSYLIAQMHRAIAKIERKIEAAVASPLPIVNAEKGISEGHNLQTDWWTRMLSHMFRLSEENKRAIVKEYPNPFQLIDFLLSMDGGAAIQHLSKLEAGNGRCLGPVFAQKIYHMLTSQDGNHILHNG</sequence>
<evidence type="ECO:0000256" key="1">
    <source>
        <dbReference type="SAM" id="MobiDB-lite"/>
    </source>
</evidence>
<dbReference type="InterPro" id="IPR042530">
    <property type="entry name" value="EME1/EME2_C"/>
</dbReference>
<dbReference type="AlphaFoldDB" id="A0A914EPC0"/>
<dbReference type="WBParaSite" id="ACRNAN_scaffold970.g24566.t1">
    <property type="protein sequence ID" value="ACRNAN_scaffold970.g24566.t1"/>
    <property type="gene ID" value="ACRNAN_scaffold970.g24566"/>
</dbReference>
<dbReference type="Gene3D" id="1.10.150.670">
    <property type="entry name" value="Crossover junction endonuclease EME1, DNA-binding domain"/>
    <property type="match status" value="1"/>
</dbReference>
<reference evidence="3" key="1">
    <citation type="submission" date="2022-11" db="UniProtKB">
        <authorList>
            <consortium name="WormBaseParasite"/>
        </authorList>
    </citation>
    <scope>IDENTIFICATION</scope>
</reference>
<evidence type="ECO:0000313" key="2">
    <source>
        <dbReference type="Proteomes" id="UP000887540"/>
    </source>
</evidence>